<dbReference type="Pfam" id="PF01547">
    <property type="entry name" value="SBP_bac_1"/>
    <property type="match status" value="1"/>
</dbReference>
<dbReference type="InterPro" id="IPR006059">
    <property type="entry name" value="SBP"/>
</dbReference>
<dbReference type="CDD" id="cd13585">
    <property type="entry name" value="PBP2_TMBP_like"/>
    <property type="match status" value="1"/>
</dbReference>
<dbReference type="PANTHER" id="PTHR43649:SF34">
    <property type="entry name" value="ABC TRANSPORTER PERIPLASMIC-BINDING PROTEIN YCJN-RELATED"/>
    <property type="match status" value="1"/>
</dbReference>
<dbReference type="AlphaFoldDB" id="A0A7G8BE38"/>
<dbReference type="GO" id="GO:0042597">
    <property type="term" value="C:periplasmic space"/>
    <property type="evidence" value="ECO:0007669"/>
    <property type="project" value="UniProtKB-SubCell"/>
</dbReference>
<gene>
    <name evidence="5" type="ORF">H7849_17015</name>
</gene>
<comment type="subcellular location">
    <subcellularLocation>
        <location evidence="1">Periplasm</location>
    </subcellularLocation>
</comment>
<dbReference type="PANTHER" id="PTHR43649">
    <property type="entry name" value="ARABINOSE-BINDING PROTEIN-RELATED"/>
    <property type="match status" value="1"/>
</dbReference>
<evidence type="ECO:0000256" key="1">
    <source>
        <dbReference type="ARBA" id="ARBA00004418"/>
    </source>
</evidence>
<evidence type="ECO:0000256" key="4">
    <source>
        <dbReference type="ARBA" id="ARBA00022729"/>
    </source>
</evidence>
<proteinExistence type="inferred from homology"/>
<dbReference type="InterPro" id="IPR050490">
    <property type="entry name" value="Bact_solute-bd_prot1"/>
</dbReference>
<comment type="similarity">
    <text evidence="2">Belongs to the bacterial solute-binding protein 1 family.</text>
</comment>
<reference evidence="5 6" key="1">
    <citation type="submission" date="2020-08" db="EMBL/GenBank/DDBJ databases">
        <title>Edaphobacter telluris sp. nov. and Acidobacterium dinghuensis sp. nov., two acidobacteria isolated from forest soil.</title>
        <authorList>
            <person name="Fu J."/>
            <person name="Qiu L."/>
        </authorList>
    </citation>
    <scope>NUCLEOTIDE SEQUENCE [LARGE SCALE GENOMIC DNA]</scope>
    <source>
        <strain evidence="5">4Y35</strain>
    </source>
</reference>
<dbReference type="Proteomes" id="UP000515312">
    <property type="component" value="Chromosome"/>
</dbReference>
<sequence length="411" mass="46227">MSSTLLRIAVREFSDFENALAEEIEIYRKQHPGVGFEAVPLDLHKLHGEMFEKNGLRNGMWDIGYISTDWLAEAVEEDTVEELTPYMKQRPVADWPQGWARSIVDPLLFGDRLYTLPWHDGPECLIYRKDLFEDAGEQERFRNQYGYELKPPRTWKQFSDIARFFTRPAENLYGTLFAAFPDGHNTLYDFALQLWSRGGEFEDEDGKAVLNTPEAAASLDFYRNTIRDASMCYPGAEDFDSTRSGDVVLSGAIAMMVNWFGFAARCDRPGSPLRGKIAIAPIPSDEGKPPASLSVFWTLGIGTGSKNKQAAYDFIHFLTQPEMDLGIVKHGTVGVRLSTWRSDNVQKQIPAYAKIEEISLGARKLPRSRNLPAFAEILNDVAMEALKTDAPSAAILAKGQARIDAQRIAFR</sequence>
<organism evidence="5 6">
    <name type="scientific">Alloacidobacterium dinghuense</name>
    <dbReference type="NCBI Taxonomy" id="2763107"/>
    <lineage>
        <taxon>Bacteria</taxon>
        <taxon>Pseudomonadati</taxon>
        <taxon>Acidobacteriota</taxon>
        <taxon>Terriglobia</taxon>
        <taxon>Terriglobales</taxon>
        <taxon>Acidobacteriaceae</taxon>
        <taxon>Alloacidobacterium</taxon>
    </lineage>
</organism>
<evidence type="ECO:0000256" key="2">
    <source>
        <dbReference type="ARBA" id="ARBA00008520"/>
    </source>
</evidence>
<evidence type="ECO:0000313" key="5">
    <source>
        <dbReference type="EMBL" id="QNI30808.1"/>
    </source>
</evidence>
<evidence type="ECO:0000313" key="6">
    <source>
        <dbReference type="Proteomes" id="UP000515312"/>
    </source>
</evidence>
<evidence type="ECO:0000256" key="3">
    <source>
        <dbReference type="ARBA" id="ARBA00022448"/>
    </source>
</evidence>
<dbReference type="RefSeq" id="WP_186740935.1">
    <property type="nucleotide sequence ID" value="NZ_CP060394.1"/>
</dbReference>
<dbReference type="SUPFAM" id="SSF53850">
    <property type="entry name" value="Periplasmic binding protein-like II"/>
    <property type="match status" value="1"/>
</dbReference>
<protein>
    <submittedName>
        <fullName evidence="5">Sugar ABC transporter substrate-binding protein</fullName>
    </submittedName>
</protein>
<keyword evidence="6" id="KW-1185">Reference proteome</keyword>
<dbReference type="Gene3D" id="3.40.190.10">
    <property type="entry name" value="Periplasmic binding protein-like II"/>
    <property type="match status" value="2"/>
</dbReference>
<dbReference type="KEGG" id="adin:H7849_17015"/>
<name>A0A7G8BE38_9BACT</name>
<dbReference type="EMBL" id="CP060394">
    <property type="protein sequence ID" value="QNI30808.1"/>
    <property type="molecule type" value="Genomic_DNA"/>
</dbReference>
<keyword evidence="3" id="KW-0813">Transport</keyword>
<keyword evidence="4" id="KW-0732">Signal</keyword>
<accession>A0A7G8BE38</accession>